<dbReference type="Proteomes" id="UP000078492">
    <property type="component" value="Unassembled WGS sequence"/>
</dbReference>
<keyword evidence="6" id="KW-1185">Reference proteome</keyword>
<evidence type="ECO:0000313" key="6">
    <source>
        <dbReference type="Proteomes" id="UP000078492"/>
    </source>
</evidence>
<feature type="compositionally biased region" description="Polar residues" evidence="2">
    <location>
        <begin position="342"/>
        <end position="362"/>
    </location>
</feature>
<feature type="region of interest" description="Disordered" evidence="2">
    <location>
        <begin position="322"/>
        <end position="362"/>
    </location>
</feature>
<feature type="domain" description="PX" evidence="3">
    <location>
        <begin position="599"/>
        <end position="722"/>
    </location>
</feature>
<dbReference type="InterPro" id="IPR001683">
    <property type="entry name" value="PX_dom"/>
</dbReference>
<dbReference type="InterPro" id="IPR047329">
    <property type="entry name" value="RUN_SNX29"/>
</dbReference>
<name>A0A151IT09_9HYME</name>
<feature type="compositionally biased region" description="Low complexity" evidence="2">
    <location>
        <begin position="323"/>
        <end position="341"/>
    </location>
</feature>
<proteinExistence type="predicted"/>
<accession>A0A151IT09</accession>
<dbReference type="Gene3D" id="3.30.1520.10">
    <property type="entry name" value="Phox-like domain"/>
    <property type="match status" value="1"/>
</dbReference>
<dbReference type="SUPFAM" id="SSF140741">
    <property type="entry name" value="RUN domain-like"/>
    <property type="match status" value="1"/>
</dbReference>
<dbReference type="GO" id="GO:0035091">
    <property type="term" value="F:phosphatidylinositol binding"/>
    <property type="evidence" value="ECO:0007669"/>
    <property type="project" value="InterPro"/>
</dbReference>
<dbReference type="PROSITE" id="PS50826">
    <property type="entry name" value="RUN"/>
    <property type="match status" value="1"/>
</dbReference>
<dbReference type="PROSITE" id="PS50195">
    <property type="entry name" value="PX"/>
    <property type="match status" value="1"/>
</dbReference>
<dbReference type="SMART" id="SM00593">
    <property type="entry name" value="RUN"/>
    <property type="match status" value="1"/>
</dbReference>
<dbReference type="InterPro" id="IPR037213">
    <property type="entry name" value="Run_dom_sf"/>
</dbReference>
<dbReference type="SUPFAM" id="SSF64268">
    <property type="entry name" value="PX domain"/>
    <property type="match status" value="1"/>
</dbReference>
<dbReference type="Pfam" id="PF00787">
    <property type="entry name" value="PX"/>
    <property type="match status" value="1"/>
</dbReference>
<protein>
    <submittedName>
        <fullName evidence="5">Sorting nexin-29</fullName>
    </submittedName>
</protein>
<dbReference type="Pfam" id="PF02759">
    <property type="entry name" value="RUN"/>
    <property type="match status" value="1"/>
</dbReference>
<dbReference type="InterPro" id="IPR004012">
    <property type="entry name" value="Run_dom"/>
</dbReference>
<feature type="coiled-coil region" evidence="1">
    <location>
        <begin position="447"/>
        <end position="520"/>
    </location>
</feature>
<evidence type="ECO:0000259" key="4">
    <source>
        <dbReference type="PROSITE" id="PS50826"/>
    </source>
</evidence>
<gene>
    <name evidence="5" type="ORF">ALC57_17739</name>
</gene>
<dbReference type="STRING" id="471704.A0A151IT09"/>
<reference evidence="5 6" key="1">
    <citation type="submission" date="2015-09" db="EMBL/GenBank/DDBJ databases">
        <title>Trachymyrmex cornetzi WGS genome.</title>
        <authorList>
            <person name="Nygaard S."/>
            <person name="Hu H."/>
            <person name="Boomsma J."/>
            <person name="Zhang G."/>
        </authorList>
    </citation>
    <scope>NUCLEOTIDE SEQUENCE [LARGE SCALE GENOMIC DNA]</scope>
    <source>
        <strain evidence="5">Tcor2-1</strain>
        <tissue evidence="5">Whole body</tissue>
    </source>
</reference>
<dbReference type="CDD" id="cd07277">
    <property type="entry name" value="PX_RUN"/>
    <property type="match status" value="1"/>
</dbReference>
<dbReference type="InterPro" id="IPR037916">
    <property type="entry name" value="SNX29_PX"/>
</dbReference>
<sequence length="864" mass="99396">MDGVTKNVDLTSLRFLQSWHFWFWLFLTWQCWQICSHHCRHLRLAFLRLTRHRVFTRLFAIVSYNCKALRIMSAIVPNTHNVVDHVTEKEKLLEDVLVSAKECHVRFGGRAELATESEACVAKLCHIFELIFSHGLKTNYIEKINSAFRHVSDLVSGGNTKPSNAADIAFWPCIKDQLTWHEQERFSMLRKVHTDYGRGRAWLRAVLNERSLERHLHAIINPTTLSPFYEEWAFLLDQEKSSVLPNVAAGLGTILFAIRTDNEELDDLNGKGIEKNRYAQSEPIISTVIPESLPSEQEKRKKKVQTRIISFDDDHEEERREIATSISAPPTCPSSPTITPTKDSTSPCLSDCQPQMDSNDSTEINTKLPDWEQCESFEEENILTPVMDTGNLGGLVPVSSLDQTLDDMLVSLPNYLDDSSEVTEPALEATEPLVGLDFHIDPENLDVDTLRVRLLAMTEVLEQAREDAITSRLQLARFQRQHQHYLERHELQLQTLNRENELLRQQLRKYVTAVQMLRRDSNSTTVSEEDPSLDYHNEARQYEEKLIQVADMHAELMEFNARLTMQLTNRDRLVKMLQTELECLRGPLNEDDLPAEPPCLIHIWIPSAFLTGQSSDIHHVYQIYVRIRDIEWNIYRRYAQFYALYREIKKHDTIVTTFEFPPKKTIGNKDAKFVEERRQKLQQWLRRVVGRIAQCSPVFACRPNRQTLVSLMPFFGESVGRLLPRKDVAGYSLIDSEEVSLCGATSPAGGNHGDDGDGVDEERKRGVLRARGKRSGDENTPSGARITRTRARHAIWVTRRARARGRDARFIRLRLETLKSTVRDDSGLDAGRVTSNRTFHFPLILILRQLFANHTTNTSRLIQE</sequence>
<dbReference type="SMART" id="SM00312">
    <property type="entry name" value="PX"/>
    <property type="match status" value="1"/>
</dbReference>
<dbReference type="PANTHER" id="PTHR47194">
    <property type="entry name" value="SORTING NEXIN-29-RELATED"/>
    <property type="match status" value="1"/>
</dbReference>
<keyword evidence="1" id="KW-0175">Coiled coil</keyword>
<dbReference type="InterPro" id="IPR036871">
    <property type="entry name" value="PX_dom_sf"/>
</dbReference>
<feature type="domain" description="RUN" evidence="4">
    <location>
        <begin position="115"/>
        <end position="263"/>
    </location>
</feature>
<dbReference type="CDD" id="cd17689">
    <property type="entry name" value="RUN_SNX29"/>
    <property type="match status" value="1"/>
</dbReference>
<evidence type="ECO:0000256" key="1">
    <source>
        <dbReference type="SAM" id="Coils"/>
    </source>
</evidence>
<dbReference type="AlphaFoldDB" id="A0A151IT09"/>
<dbReference type="PANTHER" id="PTHR47194:SF3">
    <property type="entry name" value="SORTING NEXIN 29"/>
    <property type="match status" value="1"/>
</dbReference>
<evidence type="ECO:0000256" key="2">
    <source>
        <dbReference type="SAM" id="MobiDB-lite"/>
    </source>
</evidence>
<evidence type="ECO:0000259" key="3">
    <source>
        <dbReference type="PROSITE" id="PS50195"/>
    </source>
</evidence>
<dbReference type="Gene3D" id="1.20.58.900">
    <property type="match status" value="1"/>
</dbReference>
<evidence type="ECO:0000313" key="5">
    <source>
        <dbReference type="EMBL" id="KYN10144.1"/>
    </source>
</evidence>
<organism evidence="5 6">
    <name type="scientific">Trachymyrmex cornetzi</name>
    <dbReference type="NCBI Taxonomy" id="471704"/>
    <lineage>
        <taxon>Eukaryota</taxon>
        <taxon>Metazoa</taxon>
        <taxon>Ecdysozoa</taxon>
        <taxon>Arthropoda</taxon>
        <taxon>Hexapoda</taxon>
        <taxon>Insecta</taxon>
        <taxon>Pterygota</taxon>
        <taxon>Neoptera</taxon>
        <taxon>Endopterygota</taxon>
        <taxon>Hymenoptera</taxon>
        <taxon>Apocrita</taxon>
        <taxon>Aculeata</taxon>
        <taxon>Formicoidea</taxon>
        <taxon>Formicidae</taxon>
        <taxon>Myrmicinae</taxon>
        <taxon>Trachymyrmex</taxon>
    </lineage>
</organism>
<dbReference type="EMBL" id="KQ981039">
    <property type="protein sequence ID" value="KYN10144.1"/>
    <property type="molecule type" value="Genomic_DNA"/>
</dbReference>